<reference evidence="1" key="1">
    <citation type="submission" date="2017-09" db="EMBL/GenBank/DDBJ databases">
        <title>Polyketide synthases of a Diaporthe helianthi virulent isolate.</title>
        <authorList>
            <person name="Baroncelli R."/>
        </authorList>
    </citation>
    <scope>NUCLEOTIDE SEQUENCE [LARGE SCALE GENOMIC DNA]</scope>
    <source>
        <strain evidence="1">7/96</strain>
    </source>
</reference>
<protein>
    <submittedName>
        <fullName evidence="1">Uncharacterized protein</fullName>
    </submittedName>
</protein>
<proteinExistence type="predicted"/>
<accession>A0A2P5I6N8</accession>
<dbReference type="Proteomes" id="UP000094444">
    <property type="component" value="Unassembled WGS sequence"/>
</dbReference>
<organism evidence="1 2">
    <name type="scientific">Diaporthe helianthi</name>
    <dbReference type="NCBI Taxonomy" id="158607"/>
    <lineage>
        <taxon>Eukaryota</taxon>
        <taxon>Fungi</taxon>
        <taxon>Dikarya</taxon>
        <taxon>Ascomycota</taxon>
        <taxon>Pezizomycotina</taxon>
        <taxon>Sordariomycetes</taxon>
        <taxon>Sordariomycetidae</taxon>
        <taxon>Diaporthales</taxon>
        <taxon>Diaporthaceae</taxon>
        <taxon>Diaporthe</taxon>
    </lineage>
</organism>
<keyword evidence="2" id="KW-1185">Reference proteome</keyword>
<sequence>MGHDHDLDLDLDLDRDLFRSSVLRTACLHGQQTCMSAAAAAAAAMATDVIAATTTIPTSHFYWQCGTF</sequence>
<dbReference type="AlphaFoldDB" id="A0A2P5I6N8"/>
<dbReference type="EMBL" id="MAVT02000211">
    <property type="protein sequence ID" value="POS78127.1"/>
    <property type="molecule type" value="Genomic_DNA"/>
</dbReference>
<evidence type="ECO:0000313" key="1">
    <source>
        <dbReference type="EMBL" id="POS78127.1"/>
    </source>
</evidence>
<gene>
    <name evidence="1" type="ORF">DHEL01_v203481</name>
</gene>
<dbReference type="InParanoid" id="A0A2P5I6N8"/>
<name>A0A2P5I6N8_DIAHE</name>
<evidence type="ECO:0000313" key="2">
    <source>
        <dbReference type="Proteomes" id="UP000094444"/>
    </source>
</evidence>
<comment type="caution">
    <text evidence="1">The sequence shown here is derived from an EMBL/GenBank/DDBJ whole genome shotgun (WGS) entry which is preliminary data.</text>
</comment>